<feature type="domain" description="ABC transporter" evidence="8">
    <location>
        <begin position="25"/>
        <end position="273"/>
    </location>
</feature>
<evidence type="ECO:0000313" key="10">
    <source>
        <dbReference type="Proteomes" id="UP001501414"/>
    </source>
</evidence>
<dbReference type="InterPro" id="IPR017871">
    <property type="entry name" value="ABC_transporter-like_CS"/>
</dbReference>
<proteinExistence type="inferred from homology"/>
<name>A0ABN1XY06_9PSEU</name>
<keyword evidence="3" id="KW-0813">Transport</keyword>
<dbReference type="InterPro" id="IPR050388">
    <property type="entry name" value="ABC_Ni/Peptide_Import"/>
</dbReference>
<dbReference type="PROSITE" id="PS00211">
    <property type="entry name" value="ABC_TRANSPORTER_1"/>
    <property type="match status" value="1"/>
</dbReference>
<evidence type="ECO:0000256" key="7">
    <source>
        <dbReference type="ARBA" id="ARBA00023136"/>
    </source>
</evidence>
<reference evidence="9 10" key="1">
    <citation type="journal article" date="2019" name="Int. J. Syst. Evol. Microbiol.">
        <title>The Global Catalogue of Microorganisms (GCM) 10K type strain sequencing project: providing services to taxonomists for standard genome sequencing and annotation.</title>
        <authorList>
            <consortium name="The Broad Institute Genomics Platform"/>
            <consortium name="The Broad Institute Genome Sequencing Center for Infectious Disease"/>
            <person name="Wu L."/>
            <person name="Ma J."/>
        </authorList>
    </citation>
    <scope>NUCLEOTIDE SEQUENCE [LARGE SCALE GENOMIC DNA]</scope>
    <source>
        <strain evidence="9 10">JCM 11896</strain>
    </source>
</reference>
<evidence type="ECO:0000256" key="4">
    <source>
        <dbReference type="ARBA" id="ARBA00022475"/>
    </source>
</evidence>
<dbReference type="EMBL" id="BAAAJK010000013">
    <property type="protein sequence ID" value="GAA1391286.1"/>
    <property type="molecule type" value="Genomic_DNA"/>
</dbReference>
<accession>A0ABN1XY06</accession>
<evidence type="ECO:0000259" key="8">
    <source>
        <dbReference type="PROSITE" id="PS50893"/>
    </source>
</evidence>
<evidence type="ECO:0000256" key="2">
    <source>
        <dbReference type="ARBA" id="ARBA00005417"/>
    </source>
</evidence>
<evidence type="ECO:0000256" key="3">
    <source>
        <dbReference type="ARBA" id="ARBA00022448"/>
    </source>
</evidence>
<keyword evidence="7" id="KW-0472">Membrane</keyword>
<evidence type="ECO:0000256" key="6">
    <source>
        <dbReference type="ARBA" id="ARBA00022840"/>
    </source>
</evidence>
<evidence type="ECO:0000256" key="1">
    <source>
        <dbReference type="ARBA" id="ARBA00004202"/>
    </source>
</evidence>
<comment type="similarity">
    <text evidence="2">Belongs to the ABC transporter superfamily.</text>
</comment>
<dbReference type="Proteomes" id="UP001501414">
    <property type="component" value="Unassembled WGS sequence"/>
</dbReference>
<comment type="subcellular location">
    <subcellularLocation>
        <location evidence="1">Cell membrane</location>
        <topology evidence="1">Peripheral membrane protein</topology>
    </subcellularLocation>
</comment>
<keyword evidence="10" id="KW-1185">Reference proteome</keyword>
<keyword evidence="6" id="KW-0067">ATP-binding</keyword>
<comment type="caution">
    <text evidence="9">The sequence shown here is derived from an EMBL/GenBank/DDBJ whole genome shotgun (WGS) entry which is preliminary data.</text>
</comment>
<evidence type="ECO:0000313" key="9">
    <source>
        <dbReference type="EMBL" id="GAA1391286.1"/>
    </source>
</evidence>
<evidence type="ECO:0000256" key="5">
    <source>
        <dbReference type="ARBA" id="ARBA00022741"/>
    </source>
</evidence>
<dbReference type="Gene3D" id="3.40.50.300">
    <property type="entry name" value="P-loop containing nucleotide triphosphate hydrolases"/>
    <property type="match status" value="1"/>
</dbReference>
<keyword evidence="5" id="KW-0547">Nucleotide-binding</keyword>
<dbReference type="PANTHER" id="PTHR43297:SF2">
    <property type="entry name" value="DIPEPTIDE TRANSPORT ATP-BINDING PROTEIN DPPD"/>
    <property type="match status" value="1"/>
</dbReference>
<dbReference type="InterPro" id="IPR003593">
    <property type="entry name" value="AAA+_ATPase"/>
</dbReference>
<keyword evidence="4" id="KW-1003">Cell membrane</keyword>
<dbReference type="PANTHER" id="PTHR43297">
    <property type="entry name" value="OLIGOPEPTIDE TRANSPORT ATP-BINDING PROTEIN APPD"/>
    <property type="match status" value="1"/>
</dbReference>
<dbReference type="RefSeq" id="WP_344023417.1">
    <property type="nucleotide sequence ID" value="NZ_BAAAJK010000013.1"/>
</dbReference>
<dbReference type="InterPro" id="IPR027417">
    <property type="entry name" value="P-loop_NTPase"/>
</dbReference>
<sequence>MTDTLQERVGSVAAPDDIHEPGPLLAVDDLTVTFGDDPDAVAAVRGVTLRIERGERIAVVGESGSGKTTLALAVAGFLDRAARVRGRIRFHGADLVRTGRSRLPHRTPGIAMMFQDAMTSLDPVWTVGSQLTTVLRTNTGCTRAQAREQAADWLVRVGLPDTARVLGARPYELSGGMRQRVMLALALAGRPELVIADEPTSALDTSTARTAMELLTELTGELGTSLMVVSHDIHLCAEFSDRTLVMYRGDLVGDGPSTALDTPDAHPYVRGLLRCVPTLADVDADRLPTLEQFVGAGEAR</sequence>
<dbReference type="SUPFAM" id="SSF52540">
    <property type="entry name" value="P-loop containing nucleoside triphosphate hydrolases"/>
    <property type="match status" value="1"/>
</dbReference>
<dbReference type="SMART" id="SM00382">
    <property type="entry name" value="AAA"/>
    <property type="match status" value="1"/>
</dbReference>
<protein>
    <recommendedName>
        <fullName evidence="8">ABC transporter domain-containing protein</fullName>
    </recommendedName>
</protein>
<dbReference type="CDD" id="cd03257">
    <property type="entry name" value="ABC_NikE_OppD_transporters"/>
    <property type="match status" value="1"/>
</dbReference>
<dbReference type="InterPro" id="IPR003439">
    <property type="entry name" value="ABC_transporter-like_ATP-bd"/>
</dbReference>
<dbReference type="Pfam" id="PF00005">
    <property type="entry name" value="ABC_tran"/>
    <property type="match status" value="1"/>
</dbReference>
<organism evidence="9 10">
    <name type="scientific">Pseudonocardia kongjuensis</name>
    <dbReference type="NCBI Taxonomy" id="102227"/>
    <lineage>
        <taxon>Bacteria</taxon>
        <taxon>Bacillati</taxon>
        <taxon>Actinomycetota</taxon>
        <taxon>Actinomycetes</taxon>
        <taxon>Pseudonocardiales</taxon>
        <taxon>Pseudonocardiaceae</taxon>
        <taxon>Pseudonocardia</taxon>
    </lineage>
</organism>
<dbReference type="PROSITE" id="PS50893">
    <property type="entry name" value="ABC_TRANSPORTER_2"/>
    <property type="match status" value="1"/>
</dbReference>
<gene>
    <name evidence="9" type="ORF">GCM10009613_33460</name>
</gene>